<dbReference type="EMBL" id="JAFHDT010000415">
    <property type="protein sequence ID" value="KAI7789617.1"/>
    <property type="molecule type" value="Genomic_DNA"/>
</dbReference>
<reference evidence="4" key="1">
    <citation type="submission" date="2021-02" db="EMBL/GenBank/DDBJ databases">
        <title>Comparative genomics reveals that relaxation of natural selection precedes convergent phenotypic evolution of cavefish.</title>
        <authorList>
            <person name="Peng Z."/>
        </authorList>
    </citation>
    <scope>NUCLEOTIDE SEQUENCE</scope>
    <source>
        <tissue evidence="4">Muscle</tissue>
    </source>
</reference>
<dbReference type="Gene3D" id="3.80.10.10">
    <property type="entry name" value="Ribonuclease Inhibitor"/>
    <property type="match status" value="5"/>
</dbReference>
<evidence type="ECO:0000256" key="1">
    <source>
        <dbReference type="ARBA" id="ARBA00004496"/>
    </source>
</evidence>
<comment type="caution">
    <text evidence="4">The sequence shown here is derived from an EMBL/GenBank/DDBJ whole genome shotgun (WGS) entry which is preliminary data.</text>
</comment>
<keyword evidence="2" id="KW-0963">Cytoplasm</keyword>
<dbReference type="InterPro" id="IPR050637">
    <property type="entry name" value="NLRP_innate_immun_reg"/>
</dbReference>
<dbReference type="GO" id="GO:0005737">
    <property type="term" value="C:cytoplasm"/>
    <property type="evidence" value="ECO:0007669"/>
    <property type="project" value="UniProtKB-SubCell"/>
</dbReference>
<dbReference type="SUPFAM" id="SSF52047">
    <property type="entry name" value="RNI-like"/>
    <property type="match status" value="4"/>
</dbReference>
<dbReference type="AlphaFoldDB" id="A0A9W7W7I4"/>
<organism evidence="4 5">
    <name type="scientific">Triplophysa rosa</name>
    <name type="common">Cave loach</name>
    <dbReference type="NCBI Taxonomy" id="992332"/>
    <lineage>
        <taxon>Eukaryota</taxon>
        <taxon>Metazoa</taxon>
        <taxon>Chordata</taxon>
        <taxon>Craniata</taxon>
        <taxon>Vertebrata</taxon>
        <taxon>Euteleostomi</taxon>
        <taxon>Actinopterygii</taxon>
        <taxon>Neopterygii</taxon>
        <taxon>Teleostei</taxon>
        <taxon>Ostariophysi</taxon>
        <taxon>Cypriniformes</taxon>
        <taxon>Nemacheilidae</taxon>
        <taxon>Triplophysa</taxon>
    </lineage>
</organism>
<sequence length="878" mass="97705">MSSNNLQDAGVKWLSEGLQNTNCELNKLSVSECSIGEEGYKSLCSAVRSNPESHLIDLDLRGNDPGETGVKLIYQLTQDHKCSLKTVRFLSSSSAVKAFEYLTEALGINPLLEREVNLSDHKLDESRVNQICDLLKDKHCRINTLILSKNKLEDSGMKKISDLLRHSQCRLHKLNVSECSIGEEGYKSLCSAVRSNPKSHLIDLDLRGNDPGETGVKLIYQLTQDHKCSLKTVRFLSSSSAVKAFEYLTEALGINPLLEREVNLSDHKLDESRVNQICDLLKDKHCRINTLILSKNKLEDSGMKKISDLLRHSQCRLHKLNVSECSIGEEGYKSLCSAVRSNPESHLIDLDLRGNDPGETGVKLIYQLTQDHKCSLKTVRFLKSCAAEEACDYLCKALDVYPLLLKELNLSHNKLGDLDGEKLSALLMDSHSKVTKIILNNCELTENQCSALAAVLSCKTLVKEMNLNNSRLMDSGLKHICDKLKNPQCHLQILNLSYCSIGEEGYKSLCSAVRSNPKSRLIDLDLRGNDPGETGVKLIYQLTQDHKCSLKTVRFLKRDAALKAFEYLHIDIGLNPSLQGEVDLSDHKLHSSTLKQICLLLEDKPCKLNKLMLTQCGLTEDGLRSNPTRLRHLNLSGRKLGDSGVRFLCFLLGNYLFKPGTMELCECSITEAQCVQLISALCLNLSQLTHLNLSQNKLGHSGIKRLCDLLKHSDCKLDQLELRACGLTDEGLVALTSALSSNPSHLRQLDLSGNPLGDSGVKHLCALLSNSQCSLETLHLRWCNITDATALADTLAQTQALRFLRVLELSNNKIKELKQLRAVLKGSSCELILLPFWGAFWGTFWGSFWHSALWTVQSSSDEEDGDTSSQNVKPKDQV</sequence>
<name>A0A9W7W7I4_TRIRA</name>
<protein>
    <submittedName>
        <fullName evidence="4">Uncharacterized protein</fullName>
    </submittedName>
</protein>
<dbReference type="PROSITE" id="PS51450">
    <property type="entry name" value="LRR"/>
    <property type="match status" value="2"/>
</dbReference>
<evidence type="ECO:0000256" key="3">
    <source>
        <dbReference type="ARBA" id="ARBA00022737"/>
    </source>
</evidence>
<evidence type="ECO:0000256" key="2">
    <source>
        <dbReference type="ARBA" id="ARBA00022490"/>
    </source>
</evidence>
<accession>A0A9W7W7I4</accession>
<keyword evidence="3" id="KW-0677">Repeat</keyword>
<comment type="subcellular location">
    <subcellularLocation>
        <location evidence="1">Cytoplasm</location>
    </subcellularLocation>
</comment>
<dbReference type="Proteomes" id="UP001059041">
    <property type="component" value="Unassembled WGS sequence"/>
</dbReference>
<dbReference type="InterPro" id="IPR001611">
    <property type="entry name" value="Leu-rich_rpt"/>
</dbReference>
<dbReference type="PANTHER" id="PTHR45690">
    <property type="entry name" value="NACHT, LRR AND PYD DOMAINS-CONTAINING PROTEIN 12"/>
    <property type="match status" value="1"/>
</dbReference>
<dbReference type="Pfam" id="PF13516">
    <property type="entry name" value="LRR_6"/>
    <property type="match status" value="8"/>
</dbReference>
<dbReference type="PANTHER" id="PTHR45690:SF19">
    <property type="entry name" value="NACHT, LRR AND PYD DOMAINS-CONTAINING PROTEIN 3"/>
    <property type="match status" value="1"/>
</dbReference>
<gene>
    <name evidence="4" type="ORF">IRJ41_005126</name>
</gene>
<keyword evidence="5" id="KW-1185">Reference proteome</keyword>
<dbReference type="SMART" id="SM00368">
    <property type="entry name" value="LRR_RI"/>
    <property type="match status" value="18"/>
</dbReference>
<evidence type="ECO:0000313" key="5">
    <source>
        <dbReference type="Proteomes" id="UP001059041"/>
    </source>
</evidence>
<proteinExistence type="predicted"/>
<dbReference type="InterPro" id="IPR032675">
    <property type="entry name" value="LRR_dom_sf"/>
</dbReference>
<evidence type="ECO:0000313" key="4">
    <source>
        <dbReference type="EMBL" id="KAI7789617.1"/>
    </source>
</evidence>